<keyword evidence="4" id="KW-1133">Transmembrane helix</keyword>
<dbReference type="Gene3D" id="3.40.50.2300">
    <property type="match status" value="2"/>
</dbReference>
<evidence type="ECO:0000256" key="8">
    <source>
        <dbReference type="ARBA" id="ARBA00023180"/>
    </source>
</evidence>
<dbReference type="Pfam" id="PF10613">
    <property type="entry name" value="Lig_chan-Glu_bd"/>
    <property type="match status" value="1"/>
</dbReference>
<comment type="caution">
    <text evidence="12">The sequence shown here is derived from an EMBL/GenBank/DDBJ whole genome shotgun (WGS) entry which is preliminary data.</text>
</comment>
<protein>
    <recommendedName>
        <fullName evidence="11">Ionotropic glutamate receptor C-terminal domain-containing protein</fullName>
    </recommendedName>
</protein>
<organism evidence="12 13">
    <name type="scientific">Dipteronia dyeriana</name>
    <dbReference type="NCBI Taxonomy" id="168575"/>
    <lineage>
        <taxon>Eukaryota</taxon>
        <taxon>Viridiplantae</taxon>
        <taxon>Streptophyta</taxon>
        <taxon>Embryophyta</taxon>
        <taxon>Tracheophyta</taxon>
        <taxon>Spermatophyta</taxon>
        <taxon>Magnoliopsida</taxon>
        <taxon>eudicotyledons</taxon>
        <taxon>Gunneridae</taxon>
        <taxon>Pentapetalae</taxon>
        <taxon>rosids</taxon>
        <taxon>malvids</taxon>
        <taxon>Sapindales</taxon>
        <taxon>Sapindaceae</taxon>
        <taxon>Hippocastanoideae</taxon>
        <taxon>Acereae</taxon>
        <taxon>Dipteronia</taxon>
    </lineage>
</organism>
<dbReference type="InterPro" id="IPR028082">
    <property type="entry name" value="Peripla_BP_I"/>
</dbReference>
<feature type="domain" description="Ionotropic glutamate receptor C-terminal" evidence="11">
    <location>
        <begin position="253"/>
        <end position="416"/>
    </location>
</feature>
<dbReference type="PANTHER" id="PTHR34836">
    <property type="entry name" value="OS06G0188250 PROTEIN"/>
    <property type="match status" value="1"/>
</dbReference>
<evidence type="ECO:0000259" key="11">
    <source>
        <dbReference type="SMART" id="SM00079"/>
    </source>
</evidence>
<dbReference type="InterPro" id="IPR015683">
    <property type="entry name" value="Ionotropic_Glu_rcpt"/>
</dbReference>
<evidence type="ECO:0000256" key="7">
    <source>
        <dbReference type="ARBA" id="ARBA00023170"/>
    </source>
</evidence>
<keyword evidence="9" id="KW-1071">Ligand-gated ion channel</keyword>
<dbReference type="InterPro" id="IPR019594">
    <property type="entry name" value="Glu/Gly-bd"/>
</dbReference>
<evidence type="ECO:0000256" key="5">
    <source>
        <dbReference type="ARBA" id="ARBA00023065"/>
    </source>
</evidence>
<dbReference type="Gene3D" id="3.40.190.10">
    <property type="entry name" value="Periplasmic binding protein-like II"/>
    <property type="match status" value="1"/>
</dbReference>
<dbReference type="Gene3D" id="1.10.287.70">
    <property type="match status" value="1"/>
</dbReference>
<dbReference type="PANTHER" id="PTHR34836:SF6">
    <property type="entry name" value="PERIPLASMIC BINDING PROTEIN-LIKE I"/>
    <property type="match status" value="1"/>
</dbReference>
<dbReference type="SUPFAM" id="SSF53822">
    <property type="entry name" value="Periplasmic binding protein-like I"/>
    <property type="match status" value="1"/>
</dbReference>
<evidence type="ECO:0000256" key="2">
    <source>
        <dbReference type="ARBA" id="ARBA00022448"/>
    </source>
</evidence>
<dbReference type="Pfam" id="PF00060">
    <property type="entry name" value="Lig_chan"/>
    <property type="match status" value="1"/>
</dbReference>
<gene>
    <name evidence="12" type="ORF">Ddye_017508</name>
</gene>
<evidence type="ECO:0000256" key="4">
    <source>
        <dbReference type="ARBA" id="ARBA00022989"/>
    </source>
</evidence>
<comment type="subcellular location">
    <subcellularLocation>
        <location evidence="1">Membrane</location>
        <topology evidence="1">Multi-pass membrane protein</topology>
    </subcellularLocation>
</comment>
<dbReference type="EMBL" id="JANJYI010000005">
    <property type="protein sequence ID" value="KAK2650019.1"/>
    <property type="molecule type" value="Genomic_DNA"/>
</dbReference>
<evidence type="ECO:0000313" key="13">
    <source>
        <dbReference type="Proteomes" id="UP001280121"/>
    </source>
</evidence>
<keyword evidence="13" id="KW-1185">Reference proteome</keyword>
<dbReference type="SUPFAM" id="SSF53850">
    <property type="entry name" value="Periplasmic binding protein-like II"/>
    <property type="match status" value="1"/>
</dbReference>
<dbReference type="InterPro" id="IPR001320">
    <property type="entry name" value="Iontro_rcpt_C"/>
</dbReference>
<dbReference type="Proteomes" id="UP001280121">
    <property type="component" value="Unassembled WGS sequence"/>
</dbReference>
<dbReference type="Pfam" id="PF01094">
    <property type="entry name" value="ANF_receptor"/>
    <property type="match status" value="1"/>
</dbReference>
<keyword evidence="10" id="KW-0407">Ion channel</keyword>
<dbReference type="GO" id="GO:0016020">
    <property type="term" value="C:membrane"/>
    <property type="evidence" value="ECO:0007669"/>
    <property type="project" value="UniProtKB-SubCell"/>
</dbReference>
<dbReference type="AlphaFoldDB" id="A0AAD9U9C9"/>
<accession>A0AAD9U9C9</accession>
<keyword evidence="2" id="KW-0813">Transport</keyword>
<keyword evidence="7" id="KW-0675">Receptor</keyword>
<evidence type="ECO:0000256" key="3">
    <source>
        <dbReference type="ARBA" id="ARBA00022692"/>
    </source>
</evidence>
<keyword evidence="6" id="KW-0472">Membrane</keyword>
<keyword evidence="5" id="KW-0406">Ion transport</keyword>
<evidence type="ECO:0000256" key="9">
    <source>
        <dbReference type="ARBA" id="ARBA00023286"/>
    </source>
</evidence>
<evidence type="ECO:0000313" key="12">
    <source>
        <dbReference type="EMBL" id="KAK2650019.1"/>
    </source>
</evidence>
<proteinExistence type="predicted"/>
<dbReference type="SMART" id="SM00079">
    <property type="entry name" value="PBPe"/>
    <property type="match status" value="1"/>
</dbReference>
<name>A0AAD9U9C9_9ROSI</name>
<evidence type="ECO:0000256" key="6">
    <source>
        <dbReference type="ARBA" id="ARBA00023136"/>
    </source>
</evidence>
<evidence type="ECO:0000256" key="10">
    <source>
        <dbReference type="ARBA" id="ARBA00023303"/>
    </source>
</evidence>
<dbReference type="FunFam" id="3.40.190.10:FF:000054">
    <property type="entry name" value="Glutamate receptor"/>
    <property type="match status" value="1"/>
</dbReference>
<sequence>MFDSSQVANIHIAHRISIPPSSSHEHIIEKLSMIKTFQTKVFVVHMSHSLASHFFLKVKKLEMMSEGYVWIVTDTIMSFFHSMDTLVVESMQGVVGLKPYIPASKELHNFTLRWRRKMYIDHPNAEVLELDPYGILAYDAIWAVAEAAQKLESTEISQGGLMLYEEIMKSRFKGLTDYFQLSNGNKIPSRRFEIVNVIGKGLRRVGFWTSETGNITKESNSPSTSNLEVIIWPGGSATIPKRQLIQMSSKVLRIGVVTQSPFKELVNVVHDSQPNATILSGFCIEVFREAITTLPYPVPHEFIPFTPTNGSYNDLLDLVYHKEIDVAVGDITVTANRSQYVDFTLPFSDMGIGMIMPTYQNSNMWIFLKPLQADLWLTSAAFFVFTGFVVWIIEHPINDEFQGPPAHQIGMIFWYSFSTLVFAHTHSII</sequence>
<keyword evidence="8" id="KW-0325">Glycoprotein</keyword>
<dbReference type="GO" id="GO:0015276">
    <property type="term" value="F:ligand-gated monoatomic ion channel activity"/>
    <property type="evidence" value="ECO:0007669"/>
    <property type="project" value="InterPro"/>
</dbReference>
<evidence type="ECO:0000256" key="1">
    <source>
        <dbReference type="ARBA" id="ARBA00004141"/>
    </source>
</evidence>
<dbReference type="InterPro" id="IPR001828">
    <property type="entry name" value="ANF_lig-bd_rcpt"/>
</dbReference>
<reference evidence="12" key="1">
    <citation type="journal article" date="2023" name="Plant J.">
        <title>Genome sequences and population genomics provide insights into the demographic history, inbreeding, and mutation load of two 'living fossil' tree species of Dipteronia.</title>
        <authorList>
            <person name="Feng Y."/>
            <person name="Comes H.P."/>
            <person name="Chen J."/>
            <person name="Zhu S."/>
            <person name="Lu R."/>
            <person name="Zhang X."/>
            <person name="Li P."/>
            <person name="Qiu J."/>
            <person name="Olsen K.M."/>
            <person name="Qiu Y."/>
        </authorList>
    </citation>
    <scope>NUCLEOTIDE SEQUENCE</scope>
    <source>
        <strain evidence="12">KIB01</strain>
    </source>
</reference>
<keyword evidence="3" id="KW-0812">Transmembrane</keyword>